<organism evidence="6 7">
    <name type="scientific">Cladonia borealis</name>
    <dbReference type="NCBI Taxonomy" id="184061"/>
    <lineage>
        <taxon>Eukaryota</taxon>
        <taxon>Fungi</taxon>
        <taxon>Dikarya</taxon>
        <taxon>Ascomycota</taxon>
        <taxon>Pezizomycotina</taxon>
        <taxon>Lecanoromycetes</taxon>
        <taxon>OSLEUM clade</taxon>
        <taxon>Lecanoromycetidae</taxon>
        <taxon>Lecanorales</taxon>
        <taxon>Lecanorineae</taxon>
        <taxon>Cladoniaceae</taxon>
        <taxon>Cladonia</taxon>
    </lineage>
</organism>
<dbReference type="EMBL" id="JAFEKC020000011">
    <property type="protein sequence ID" value="KAK0511968.1"/>
    <property type="molecule type" value="Genomic_DNA"/>
</dbReference>
<dbReference type="SMART" id="SM00355">
    <property type="entry name" value="ZnF_C2H2"/>
    <property type="match status" value="2"/>
</dbReference>
<proteinExistence type="predicted"/>
<feature type="compositionally biased region" description="Low complexity" evidence="4">
    <location>
        <begin position="135"/>
        <end position="144"/>
    </location>
</feature>
<dbReference type="Proteomes" id="UP001166286">
    <property type="component" value="Unassembled WGS sequence"/>
</dbReference>
<evidence type="ECO:0000259" key="5">
    <source>
        <dbReference type="SMART" id="SM00355"/>
    </source>
</evidence>
<accession>A0AA39QZC4</accession>
<feature type="repeat" description="ANK" evidence="3">
    <location>
        <begin position="809"/>
        <end position="841"/>
    </location>
</feature>
<feature type="domain" description="C2H2-type" evidence="5">
    <location>
        <begin position="398"/>
        <end position="421"/>
    </location>
</feature>
<name>A0AA39QZC4_9LECA</name>
<dbReference type="InterPro" id="IPR002110">
    <property type="entry name" value="Ankyrin_rpt"/>
</dbReference>
<feature type="repeat" description="ANK" evidence="3">
    <location>
        <begin position="1108"/>
        <end position="1140"/>
    </location>
</feature>
<sequence length="1172" mass="129798">MDPDRDSTIAQQASNCLTIFERLLESQNEQELSKNGISGDAIIDAQARFRTWVENIGALQRGEASLDHRLRHADIRLAILKLLKQLYINLDDLWQIFSGARVQQIWTSMDDVASLEFSDFEDSDDDDNGDELATPSSSSSSPSPTMESQLLHRSALEAITSLLKLSMFIRKSTRGNKFGRSSTAQKYETQYDILHVRDRYPFASENTVLIERLGKANAQRRQWLSYKKRHREKLAINAYYGTESPLNTRTQVSEVAMSVWGPREEDDQGLSILRGEDKVSPTILSSTKASTFYQRKELDREMTETEQSESTYAASRFGEFGQETNLAPQPPPESVDGNPFECPYCFSIIIVTGSRSWTKHVHSDLASYVCTQDHCSHPLFESRNQWFNHELDQHRRQWVCSICGSTSCSVESSEKHMRLQHPGTFLESQLPALVARSGRPLERVPASACPLCDYEAVLKNRLNICSDQDPVTVKASTFRNHLGRHLEQLALFVLPKQEFIEQAEDTVRSDVANEDVTLSGQAADSVDSEETENKAEAKEGPQGSGPKSDDGKATMQMMFGAEVAGMTPETAATLYDQVNTVPGLGIDEFPEAPVSAPDLAFVWMPPMDFTPPEADFEVDGDDLLPRREEPMFGGDIFTPGWIRGYGKETEGFCGRCNPGVWYNLDDSSYKNNLTYMHGIASSGLSLPRPSSLRQTEGNHVAWQGYCDACGGWRNLEKTSAGWNWFRHWVKRRQGAGEVNQLRQKRQLLGLQILIKSAPKTCLPPQRIGSDAIHFAAELGNVAFMQYLLDRGATPYKIDVRSFIDATNYSGETCLMLAASQGNKKAAEWLISNQADINVIAANGYTALDHAAEAGFSQLVELLVAHRADTEKAKIYHQVRLRNIKRAQARVTSTKGNASLQRTKDDCIDKEGLTPLHGAASRGDMGSLKAALEEGADIEEFSQDGATALMLAASGGHHDAIKLLLASGANIDATSTKGWTTLMIAVYKQDARTVKQLISNGADVNHLSPDRWTALAEASCQVQKEIMRILLQCGADTESRCSHDWTPLMHASYKGDEAAVRLLLDAGSNTEVTSGHDETAILLAAAEGHTDIKAKLKEIGEPEDRVHARGWTPLMLASQGGHVELGQILLERNVNTEARSPHDKTALEIAKENGRIDMVSILEFARHKKSTTP</sequence>
<dbReference type="Pfam" id="PF12796">
    <property type="entry name" value="Ank_2"/>
    <property type="match status" value="4"/>
</dbReference>
<feature type="repeat" description="ANK" evidence="3">
    <location>
        <begin position="1042"/>
        <end position="1074"/>
    </location>
</feature>
<feature type="region of interest" description="Disordered" evidence="4">
    <location>
        <begin position="511"/>
        <end position="552"/>
    </location>
</feature>
<dbReference type="SMART" id="SM00248">
    <property type="entry name" value="ANK"/>
    <property type="match status" value="11"/>
</dbReference>
<dbReference type="AlphaFoldDB" id="A0AA39QZC4"/>
<gene>
    <name evidence="6" type="ORF">JMJ35_005096</name>
</gene>
<dbReference type="PROSITE" id="PS50297">
    <property type="entry name" value="ANK_REP_REGION"/>
    <property type="match status" value="8"/>
</dbReference>
<feature type="compositionally biased region" description="Acidic residues" evidence="4">
    <location>
        <begin position="120"/>
        <end position="130"/>
    </location>
</feature>
<dbReference type="PROSITE" id="PS50088">
    <property type="entry name" value="ANK_REPEAT"/>
    <property type="match status" value="8"/>
</dbReference>
<evidence type="ECO:0000313" key="7">
    <source>
        <dbReference type="Proteomes" id="UP001166286"/>
    </source>
</evidence>
<evidence type="ECO:0000256" key="1">
    <source>
        <dbReference type="ARBA" id="ARBA00022737"/>
    </source>
</evidence>
<comment type="caution">
    <text evidence="6">The sequence shown here is derived from an EMBL/GenBank/DDBJ whole genome shotgun (WGS) entry which is preliminary data.</text>
</comment>
<dbReference type="InterPro" id="IPR036770">
    <property type="entry name" value="Ankyrin_rpt-contain_sf"/>
</dbReference>
<feature type="repeat" description="ANK" evidence="3">
    <location>
        <begin position="842"/>
        <end position="874"/>
    </location>
</feature>
<keyword evidence="2 3" id="KW-0040">ANK repeat</keyword>
<feature type="repeat" description="ANK" evidence="3">
    <location>
        <begin position="910"/>
        <end position="942"/>
    </location>
</feature>
<keyword evidence="7" id="KW-1185">Reference proteome</keyword>
<keyword evidence="1" id="KW-0677">Repeat</keyword>
<dbReference type="Gene3D" id="1.25.40.20">
    <property type="entry name" value="Ankyrin repeat-containing domain"/>
    <property type="match status" value="4"/>
</dbReference>
<feature type="domain" description="C2H2-type" evidence="5">
    <location>
        <begin position="368"/>
        <end position="394"/>
    </location>
</feature>
<feature type="region of interest" description="Disordered" evidence="4">
    <location>
        <begin position="120"/>
        <end position="147"/>
    </location>
</feature>
<evidence type="ECO:0000256" key="4">
    <source>
        <dbReference type="SAM" id="MobiDB-lite"/>
    </source>
</evidence>
<dbReference type="PANTHER" id="PTHR24198:SF165">
    <property type="entry name" value="ANKYRIN REPEAT-CONTAINING PROTEIN-RELATED"/>
    <property type="match status" value="1"/>
</dbReference>
<feature type="repeat" description="ANK" evidence="3">
    <location>
        <begin position="943"/>
        <end position="975"/>
    </location>
</feature>
<dbReference type="Pfam" id="PF26082">
    <property type="entry name" value="zf-C2H2_AcuF"/>
    <property type="match status" value="1"/>
</dbReference>
<feature type="repeat" description="ANK" evidence="3">
    <location>
        <begin position="976"/>
        <end position="1008"/>
    </location>
</feature>
<evidence type="ECO:0000313" key="6">
    <source>
        <dbReference type="EMBL" id="KAK0511968.1"/>
    </source>
</evidence>
<dbReference type="InterPro" id="IPR058925">
    <property type="entry name" value="zf-C2H2_AcuF"/>
</dbReference>
<feature type="repeat" description="ANK" evidence="3">
    <location>
        <begin position="767"/>
        <end position="799"/>
    </location>
</feature>
<evidence type="ECO:0000256" key="3">
    <source>
        <dbReference type="PROSITE-ProRule" id="PRU00023"/>
    </source>
</evidence>
<dbReference type="Pfam" id="PF14616">
    <property type="entry name" value="Rua1_C"/>
    <property type="match status" value="1"/>
</dbReference>
<evidence type="ECO:0000256" key="2">
    <source>
        <dbReference type="ARBA" id="ARBA00023043"/>
    </source>
</evidence>
<dbReference type="InterPro" id="IPR028012">
    <property type="entry name" value="Rua1_C"/>
</dbReference>
<dbReference type="PANTHER" id="PTHR24198">
    <property type="entry name" value="ANKYRIN REPEAT AND PROTEIN KINASE DOMAIN-CONTAINING PROTEIN"/>
    <property type="match status" value="1"/>
</dbReference>
<reference evidence="6" key="1">
    <citation type="submission" date="2023-03" db="EMBL/GenBank/DDBJ databases">
        <title>Complete genome of Cladonia borealis.</title>
        <authorList>
            <person name="Park H."/>
        </authorList>
    </citation>
    <scope>NUCLEOTIDE SEQUENCE</scope>
    <source>
        <strain evidence="6">ANT050790</strain>
    </source>
</reference>
<dbReference type="SUPFAM" id="SSF48403">
    <property type="entry name" value="Ankyrin repeat"/>
    <property type="match status" value="1"/>
</dbReference>
<dbReference type="InterPro" id="IPR013087">
    <property type="entry name" value="Znf_C2H2_type"/>
</dbReference>
<protein>
    <recommendedName>
        <fullName evidence="5">C2H2-type domain-containing protein</fullName>
    </recommendedName>
</protein>